<proteinExistence type="predicted"/>
<keyword evidence="1" id="KW-0472">Membrane</keyword>
<accession>B0MAM3</accession>
<sequence length="94" mass="10240">MKNKRGVKQMDLSFITEYYMPMVLTASLIIGYVVKKSLDFIPNKYIPLILAVSGAVLGCIVNKTVALEPVVYGAFSGLASTGLHQAFTRLVEGE</sequence>
<dbReference type="STRING" id="411490.ANACAC_00598"/>
<dbReference type="HOGENOM" id="CLU_168120_2_0_9"/>
<keyword evidence="1" id="KW-0812">Transmembrane</keyword>
<dbReference type="eggNOG" id="ENOG50330FR">
    <property type="taxonomic scope" value="Bacteria"/>
</dbReference>
<dbReference type="InterPro" id="IPR032111">
    <property type="entry name" value="Clostridium_phage_holin"/>
</dbReference>
<evidence type="ECO:0000313" key="2">
    <source>
        <dbReference type="EMBL" id="EDR98548.1"/>
    </source>
</evidence>
<feature type="transmembrane region" description="Helical" evidence="1">
    <location>
        <begin position="45"/>
        <end position="62"/>
    </location>
</feature>
<reference evidence="2" key="2">
    <citation type="submission" date="2013-11" db="EMBL/GenBank/DDBJ databases">
        <title>Draft genome sequence of Anaerostipes caccae (DSM 14662).</title>
        <authorList>
            <person name="Sudarsanam P."/>
            <person name="Ley R."/>
            <person name="Guruge J."/>
            <person name="Turnbaugh P.J."/>
            <person name="Mahowald M."/>
            <person name="Liep D."/>
            <person name="Gordon J."/>
        </authorList>
    </citation>
    <scope>NUCLEOTIDE SEQUENCE</scope>
    <source>
        <strain evidence="2">DSM 14662</strain>
    </source>
</reference>
<comment type="caution">
    <text evidence="2">The sequence shown here is derived from an EMBL/GenBank/DDBJ whole genome shotgun (WGS) entry which is preliminary data.</text>
</comment>
<feature type="transmembrane region" description="Helical" evidence="1">
    <location>
        <begin position="12"/>
        <end position="33"/>
    </location>
</feature>
<protein>
    <submittedName>
        <fullName evidence="2">Holin</fullName>
    </submittedName>
</protein>
<gene>
    <name evidence="2" type="ORF">ANACAC_00598</name>
</gene>
<evidence type="ECO:0000256" key="1">
    <source>
        <dbReference type="SAM" id="Phobius"/>
    </source>
</evidence>
<name>B0MAM3_ANACD</name>
<evidence type="ECO:0000313" key="3">
    <source>
        <dbReference type="Proteomes" id="UP000004935"/>
    </source>
</evidence>
<organism evidence="2 3">
    <name type="scientific">Anaerostipes caccae (strain DSM 14662 / CCUG 47493 / JCM 13470 / NCIMB 13811 / L1-92)</name>
    <dbReference type="NCBI Taxonomy" id="411490"/>
    <lineage>
        <taxon>Bacteria</taxon>
        <taxon>Bacillati</taxon>
        <taxon>Bacillota</taxon>
        <taxon>Clostridia</taxon>
        <taxon>Lachnospirales</taxon>
        <taxon>Lachnospiraceae</taxon>
        <taxon>Anaerostipes</taxon>
    </lineage>
</organism>
<keyword evidence="1" id="KW-1133">Transmembrane helix</keyword>
<dbReference type="AlphaFoldDB" id="B0MAM3"/>
<dbReference type="Proteomes" id="UP000004935">
    <property type="component" value="Unassembled WGS sequence"/>
</dbReference>
<keyword evidence="3" id="KW-1185">Reference proteome</keyword>
<reference evidence="2" key="1">
    <citation type="submission" date="2007-11" db="EMBL/GenBank/DDBJ databases">
        <authorList>
            <person name="Fulton L."/>
            <person name="Clifton S."/>
            <person name="Fulton B."/>
            <person name="Xu J."/>
            <person name="Minx P."/>
            <person name="Pepin K.H."/>
            <person name="Johnson M."/>
            <person name="Thiruvilangam P."/>
            <person name="Bhonagiri V."/>
            <person name="Nash W.E."/>
            <person name="Mardis E.R."/>
            <person name="Wilson R.K."/>
        </authorList>
    </citation>
    <scope>NUCLEOTIDE SEQUENCE [LARGE SCALE GENOMIC DNA]</scope>
    <source>
        <strain evidence="2">DSM 14662</strain>
    </source>
</reference>
<dbReference type="Pfam" id="PF16079">
    <property type="entry name" value="Phage_holin_5_2"/>
    <property type="match status" value="1"/>
</dbReference>
<dbReference type="EMBL" id="ABAX03000005">
    <property type="protein sequence ID" value="EDR98548.1"/>
    <property type="molecule type" value="Genomic_DNA"/>
</dbReference>